<proteinExistence type="predicted"/>
<feature type="compositionally biased region" description="Pro residues" evidence="1">
    <location>
        <begin position="104"/>
        <end position="116"/>
    </location>
</feature>
<organism evidence="2 3">
    <name type="scientific">Crenichthys baileyi</name>
    <name type="common">White River springfish</name>
    <dbReference type="NCBI Taxonomy" id="28760"/>
    <lineage>
        <taxon>Eukaryota</taxon>
        <taxon>Metazoa</taxon>
        <taxon>Chordata</taxon>
        <taxon>Craniata</taxon>
        <taxon>Vertebrata</taxon>
        <taxon>Euteleostomi</taxon>
        <taxon>Actinopterygii</taxon>
        <taxon>Neopterygii</taxon>
        <taxon>Teleostei</taxon>
        <taxon>Neoteleostei</taxon>
        <taxon>Acanthomorphata</taxon>
        <taxon>Ovalentaria</taxon>
        <taxon>Atherinomorphae</taxon>
        <taxon>Cyprinodontiformes</taxon>
        <taxon>Goodeidae</taxon>
        <taxon>Crenichthys</taxon>
    </lineage>
</organism>
<dbReference type="AlphaFoldDB" id="A0AAV9RVX2"/>
<reference evidence="2 3" key="1">
    <citation type="submission" date="2021-06" db="EMBL/GenBank/DDBJ databases">
        <authorList>
            <person name="Palmer J.M."/>
        </authorList>
    </citation>
    <scope>NUCLEOTIDE SEQUENCE [LARGE SCALE GENOMIC DNA]</scope>
    <source>
        <strain evidence="2 3">MEX-2019</strain>
        <tissue evidence="2">Muscle</tissue>
    </source>
</reference>
<gene>
    <name evidence="2" type="ORF">CRENBAI_026432</name>
</gene>
<evidence type="ECO:0000313" key="3">
    <source>
        <dbReference type="Proteomes" id="UP001311232"/>
    </source>
</evidence>
<comment type="caution">
    <text evidence="2">The sequence shown here is derived from an EMBL/GenBank/DDBJ whole genome shotgun (WGS) entry which is preliminary data.</text>
</comment>
<feature type="compositionally biased region" description="Low complexity" evidence="1">
    <location>
        <begin position="49"/>
        <end position="58"/>
    </location>
</feature>
<feature type="compositionally biased region" description="Basic and acidic residues" evidence="1">
    <location>
        <begin position="30"/>
        <end position="47"/>
    </location>
</feature>
<name>A0AAV9RVX2_9TELE</name>
<protein>
    <submittedName>
        <fullName evidence="2">Uncharacterized protein</fullName>
    </submittedName>
</protein>
<feature type="region of interest" description="Disordered" evidence="1">
    <location>
        <begin position="1"/>
        <end position="144"/>
    </location>
</feature>
<keyword evidence="3" id="KW-1185">Reference proteome</keyword>
<feature type="compositionally biased region" description="Polar residues" evidence="1">
    <location>
        <begin position="133"/>
        <end position="144"/>
    </location>
</feature>
<dbReference type="Proteomes" id="UP001311232">
    <property type="component" value="Unassembled WGS sequence"/>
</dbReference>
<evidence type="ECO:0000256" key="1">
    <source>
        <dbReference type="SAM" id="MobiDB-lite"/>
    </source>
</evidence>
<sequence length="144" mass="15254">MISQRPSPTGPETDTEILAIDIQRPPRAQEPQENHCRYYHNPPEKIRGTTQQPQCTTPGSCSDEPPGPAGSRLCPSRSSHGPRGNQPPDPGGDPLPSVATPALNPTPAPTPLPNNPPSSSGEGAMYKRGVYMVQTSPPTRTTTG</sequence>
<dbReference type="EMBL" id="JAHHUM010001241">
    <property type="protein sequence ID" value="KAK5613196.1"/>
    <property type="molecule type" value="Genomic_DNA"/>
</dbReference>
<accession>A0AAV9RVX2</accession>
<feature type="compositionally biased region" description="Polar residues" evidence="1">
    <location>
        <begin position="1"/>
        <end position="12"/>
    </location>
</feature>
<evidence type="ECO:0000313" key="2">
    <source>
        <dbReference type="EMBL" id="KAK5613196.1"/>
    </source>
</evidence>